<evidence type="ECO:0000256" key="2">
    <source>
        <dbReference type="ARBA" id="ARBA00022801"/>
    </source>
</evidence>
<dbReference type="AlphaFoldDB" id="A0A495PSI4"/>
<dbReference type="InterPro" id="IPR050079">
    <property type="entry name" value="DEAD_box_RNA_helicase"/>
</dbReference>
<dbReference type="InterPro" id="IPR044742">
    <property type="entry name" value="DEAD/DEAH_RhlB"/>
</dbReference>
<dbReference type="GO" id="GO:0003676">
    <property type="term" value="F:nucleic acid binding"/>
    <property type="evidence" value="ECO:0007669"/>
    <property type="project" value="InterPro"/>
</dbReference>
<accession>A0A495PSI4</accession>
<evidence type="ECO:0000256" key="5">
    <source>
        <dbReference type="ARBA" id="ARBA00038437"/>
    </source>
</evidence>
<reference evidence="11 12" key="1">
    <citation type="submission" date="2018-10" db="EMBL/GenBank/DDBJ databases">
        <title>Genomic Encyclopedia of Archaeal and Bacterial Type Strains, Phase II (KMG-II): from individual species to whole genera.</title>
        <authorList>
            <person name="Goeker M."/>
        </authorList>
    </citation>
    <scope>NUCLEOTIDE SEQUENCE [LARGE SCALE GENOMIC DNA]</scope>
    <source>
        <strain evidence="11 12">DSM 19839</strain>
    </source>
</reference>
<dbReference type="CDD" id="cd00268">
    <property type="entry name" value="DEADc"/>
    <property type="match status" value="1"/>
</dbReference>
<dbReference type="RefSeq" id="WP_121345658.1">
    <property type="nucleotide sequence ID" value="NZ_RBLG01000002.1"/>
</dbReference>
<keyword evidence="1" id="KW-0547">Nucleotide-binding</keyword>
<dbReference type="InterPro" id="IPR014014">
    <property type="entry name" value="RNA_helicase_DEAD_Q_motif"/>
</dbReference>
<dbReference type="SMART" id="SM00490">
    <property type="entry name" value="HELICc"/>
    <property type="match status" value="1"/>
</dbReference>
<protein>
    <submittedName>
        <fullName evidence="11">ATP-dependent RNA helicase RhlE</fullName>
    </submittedName>
</protein>
<dbReference type="InterPro" id="IPR001650">
    <property type="entry name" value="Helicase_C-like"/>
</dbReference>
<evidence type="ECO:0000256" key="6">
    <source>
        <dbReference type="PROSITE-ProRule" id="PRU00552"/>
    </source>
</evidence>
<evidence type="ECO:0000256" key="7">
    <source>
        <dbReference type="SAM" id="MobiDB-lite"/>
    </source>
</evidence>
<dbReference type="Gene3D" id="3.40.50.300">
    <property type="entry name" value="P-loop containing nucleotide triphosphate hydrolases"/>
    <property type="match status" value="2"/>
</dbReference>
<dbReference type="InterPro" id="IPR011545">
    <property type="entry name" value="DEAD/DEAH_box_helicase_dom"/>
</dbReference>
<feature type="domain" description="DEAD-box RNA helicase Q" evidence="10">
    <location>
        <begin position="1"/>
        <end position="29"/>
    </location>
</feature>
<dbReference type="GO" id="GO:0005524">
    <property type="term" value="F:ATP binding"/>
    <property type="evidence" value="ECO:0007669"/>
    <property type="project" value="UniProtKB-KW"/>
</dbReference>
<dbReference type="EMBL" id="RBLG01000002">
    <property type="protein sequence ID" value="RKS53583.1"/>
    <property type="molecule type" value="Genomic_DNA"/>
</dbReference>
<dbReference type="OrthoDB" id="9785240at2"/>
<dbReference type="PANTHER" id="PTHR47959:SF13">
    <property type="entry name" value="ATP-DEPENDENT RNA HELICASE RHLE"/>
    <property type="match status" value="1"/>
</dbReference>
<feature type="compositionally biased region" description="Basic residues" evidence="7">
    <location>
        <begin position="388"/>
        <end position="413"/>
    </location>
</feature>
<keyword evidence="2" id="KW-0378">Hydrolase</keyword>
<evidence type="ECO:0000259" key="8">
    <source>
        <dbReference type="PROSITE" id="PS51192"/>
    </source>
</evidence>
<dbReference type="Proteomes" id="UP000276282">
    <property type="component" value="Unassembled WGS sequence"/>
</dbReference>
<proteinExistence type="inferred from homology"/>
<dbReference type="PANTHER" id="PTHR47959">
    <property type="entry name" value="ATP-DEPENDENT RNA HELICASE RHLE-RELATED"/>
    <property type="match status" value="1"/>
</dbReference>
<dbReference type="PROSITE" id="PS51194">
    <property type="entry name" value="HELICASE_CTER"/>
    <property type="match status" value="1"/>
</dbReference>
<comment type="caution">
    <text evidence="11">The sequence shown here is derived from an EMBL/GenBank/DDBJ whole genome shotgun (WGS) entry which is preliminary data.</text>
</comment>
<keyword evidence="12" id="KW-1185">Reference proteome</keyword>
<feature type="domain" description="Helicase C-terminal" evidence="9">
    <location>
        <begin position="232"/>
        <end position="383"/>
    </location>
</feature>
<name>A0A495PSI4_9FLAO</name>
<dbReference type="GO" id="GO:0003724">
    <property type="term" value="F:RNA helicase activity"/>
    <property type="evidence" value="ECO:0007669"/>
    <property type="project" value="InterPro"/>
</dbReference>
<dbReference type="Pfam" id="PF00270">
    <property type="entry name" value="DEAD"/>
    <property type="match status" value="1"/>
</dbReference>
<dbReference type="InterPro" id="IPR027417">
    <property type="entry name" value="P-loop_NTPase"/>
</dbReference>
<evidence type="ECO:0000256" key="4">
    <source>
        <dbReference type="ARBA" id="ARBA00022840"/>
    </source>
</evidence>
<evidence type="ECO:0000256" key="1">
    <source>
        <dbReference type="ARBA" id="ARBA00022741"/>
    </source>
</evidence>
<dbReference type="Pfam" id="PF00271">
    <property type="entry name" value="Helicase_C"/>
    <property type="match status" value="1"/>
</dbReference>
<feature type="compositionally biased region" description="Basic and acidic residues" evidence="7">
    <location>
        <begin position="376"/>
        <end position="387"/>
    </location>
</feature>
<feature type="domain" description="Helicase ATP-binding" evidence="8">
    <location>
        <begin position="32"/>
        <end position="208"/>
    </location>
</feature>
<dbReference type="InterPro" id="IPR014001">
    <property type="entry name" value="Helicase_ATP-bd"/>
</dbReference>
<dbReference type="GO" id="GO:0016787">
    <property type="term" value="F:hydrolase activity"/>
    <property type="evidence" value="ECO:0007669"/>
    <property type="project" value="UniProtKB-KW"/>
</dbReference>
<feature type="short sequence motif" description="Q motif" evidence="6">
    <location>
        <begin position="1"/>
        <end position="29"/>
    </location>
</feature>
<gene>
    <name evidence="11" type="ORF">BC962_1836</name>
</gene>
<dbReference type="GO" id="GO:0005829">
    <property type="term" value="C:cytosol"/>
    <property type="evidence" value="ECO:0007669"/>
    <property type="project" value="TreeGrafter"/>
</dbReference>
<comment type="similarity">
    <text evidence="5">Belongs to the DEAD box helicase family.</text>
</comment>
<keyword evidence="4" id="KW-0067">ATP-binding</keyword>
<evidence type="ECO:0000256" key="3">
    <source>
        <dbReference type="ARBA" id="ARBA00022806"/>
    </source>
</evidence>
<evidence type="ECO:0000259" key="10">
    <source>
        <dbReference type="PROSITE" id="PS51195"/>
    </source>
</evidence>
<dbReference type="SUPFAM" id="SSF52540">
    <property type="entry name" value="P-loop containing nucleoside triphosphate hydrolases"/>
    <property type="match status" value="1"/>
</dbReference>
<evidence type="ECO:0000259" key="9">
    <source>
        <dbReference type="PROSITE" id="PS51194"/>
    </source>
</evidence>
<keyword evidence="3 11" id="KW-0347">Helicase</keyword>
<sequence length="413" mass="45928">MLFEDLPLSQTIQQGISELGHTAPTPIQEKVIPEILRRNDVIACAQTGTGKTGAFAIPLLQLLNKRVEDPKIKASLSVLIVSPTRELAVQIAENIKEYSKFTNIKSGVVFGGASMQPQINLLKDGLHILVATPGRLLDLRKQGYINLDEVEILVLDEADLMLDMGFIDEVQKIIRLAPNLVQRLMFSATIPPKVQDLAKSLLQNPEKIELTTNSSAAPTIAQKLYLVPKQDKVELLLYVMRNVVKNKSVLIFRRTKFGVEKALQSLVKNGFKADELHGDKSQSDRTSALERFKNKEVNILVATDLAARGLDIDSLDFVINFDIPSMSEVYVHRIGRTGRAGSVGTSISFCSADEKKYIKFIETLIGNKIPVETEHPYPLEKDAEPVVHKKKGSKHKKGRKGSGSKANKKRWYK</sequence>
<dbReference type="SMART" id="SM00487">
    <property type="entry name" value="DEXDc"/>
    <property type="match status" value="1"/>
</dbReference>
<dbReference type="PROSITE" id="PS51195">
    <property type="entry name" value="Q_MOTIF"/>
    <property type="match status" value="1"/>
</dbReference>
<feature type="region of interest" description="Disordered" evidence="7">
    <location>
        <begin position="376"/>
        <end position="413"/>
    </location>
</feature>
<dbReference type="PROSITE" id="PS51192">
    <property type="entry name" value="HELICASE_ATP_BIND_1"/>
    <property type="match status" value="1"/>
</dbReference>
<organism evidence="11 12">
    <name type="scientific">Gillisia mitskevichiae</name>
    <dbReference type="NCBI Taxonomy" id="270921"/>
    <lineage>
        <taxon>Bacteria</taxon>
        <taxon>Pseudomonadati</taxon>
        <taxon>Bacteroidota</taxon>
        <taxon>Flavobacteriia</taxon>
        <taxon>Flavobacteriales</taxon>
        <taxon>Flavobacteriaceae</taxon>
        <taxon>Gillisia</taxon>
    </lineage>
</organism>
<evidence type="ECO:0000313" key="12">
    <source>
        <dbReference type="Proteomes" id="UP000276282"/>
    </source>
</evidence>
<dbReference type="CDD" id="cd18787">
    <property type="entry name" value="SF2_C_DEAD"/>
    <property type="match status" value="1"/>
</dbReference>
<evidence type="ECO:0000313" key="11">
    <source>
        <dbReference type="EMBL" id="RKS53583.1"/>
    </source>
</evidence>